<protein>
    <recommendedName>
        <fullName evidence="1">F-box domain-containing protein</fullName>
    </recommendedName>
</protein>
<dbReference type="AlphaFoldDB" id="A0A813MKZ0"/>
<dbReference type="Gene3D" id="3.80.10.10">
    <property type="entry name" value="Ribonuclease Inhibitor"/>
    <property type="match status" value="2"/>
</dbReference>
<accession>A0A813MKZ0</accession>
<evidence type="ECO:0000313" key="2">
    <source>
        <dbReference type="EMBL" id="CAF0723195.1"/>
    </source>
</evidence>
<dbReference type="PROSITE" id="PS50181">
    <property type="entry name" value="FBOX"/>
    <property type="match status" value="1"/>
</dbReference>
<dbReference type="SUPFAM" id="SSF81383">
    <property type="entry name" value="F-box domain"/>
    <property type="match status" value="1"/>
</dbReference>
<dbReference type="EMBL" id="CAJNOL010000044">
    <property type="protein sequence ID" value="CAF0782049.1"/>
    <property type="molecule type" value="Genomic_DNA"/>
</dbReference>
<dbReference type="InterPro" id="IPR001810">
    <property type="entry name" value="F-box_dom"/>
</dbReference>
<proteinExistence type="predicted"/>
<dbReference type="PANTHER" id="PTHR13318">
    <property type="entry name" value="PARTNER OF PAIRED, ISOFORM B-RELATED"/>
    <property type="match status" value="1"/>
</dbReference>
<dbReference type="Proteomes" id="UP000663870">
    <property type="component" value="Unassembled WGS sequence"/>
</dbReference>
<name>A0A813MKZ0_9BILA</name>
<keyword evidence="5" id="KW-1185">Reference proteome</keyword>
<dbReference type="EMBL" id="CAJNOH010000001">
    <property type="protein sequence ID" value="CAF0723195.1"/>
    <property type="molecule type" value="Genomic_DNA"/>
</dbReference>
<reference evidence="2" key="1">
    <citation type="submission" date="2021-02" db="EMBL/GenBank/DDBJ databases">
        <authorList>
            <person name="Nowell W R."/>
        </authorList>
    </citation>
    <scope>NUCLEOTIDE SEQUENCE</scope>
</reference>
<dbReference type="Pfam" id="PF12937">
    <property type="entry name" value="F-box-like"/>
    <property type="match status" value="1"/>
</dbReference>
<comment type="caution">
    <text evidence="2">The sequence shown here is derived from an EMBL/GenBank/DDBJ whole genome shotgun (WGS) entry which is preliminary data.</text>
</comment>
<evidence type="ECO:0000259" key="1">
    <source>
        <dbReference type="PROSITE" id="PS50181"/>
    </source>
</evidence>
<dbReference type="InterPro" id="IPR032675">
    <property type="entry name" value="LRR_dom_sf"/>
</dbReference>
<sequence>MSSLLLDRLLLTSINVKHRLESLLNLCRIYEHPSWKNDDQYEEFYRFYGPDHSDIEELEVSIVSISSLIENLQHEQDIDEDYQPFPDYPLCKNGWTLKEIEQLEKEKCLNLNIINQIGLHTLNQCYEELNEKQSSSTTKFNNEHLTSHDLNHLNTTSLSSIPNSCISCDTNKNLLDLPTELLLQIFSLISPFELIINVAPTCRYFANLILNYGFSHIDLSKIVSVFDVTHLLSYLTHLRSITFINWENEVSILTWAIWFDRIAKTTSKLHTIRFQNIHICPILICFIVEYFPHCLQTIIFDYQQHKGYEKFDLILSLLADKTIQLKCITASYQLGITNFGILQLVKNLNIIVELNLLYIEAINDETVKVLCDKHNSYLEILKIDGAQLTDKALEYIDYCRKMKSIMIEFCTNMTGSNFHIFQNFYNLKELCLSKLTTVPLESFQLLFNGKHIFEHLIILKLGECHLIDDDCVRSIIKMCPRLIDFTCTWAYCLTDDSFNEIVIRCHHLRRLSLVGCHQIYGQILHDVPEKYFHDIEYLNFEQCNQIEDDLLVKLYKRKKSISIINYYGTSVDDDDDDDDDERNF</sequence>
<evidence type="ECO:0000313" key="5">
    <source>
        <dbReference type="Proteomes" id="UP000663870"/>
    </source>
</evidence>
<dbReference type="SUPFAM" id="SSF52047">
    <property type="entry name" value="RNI-like"/>
    <property type="match status" value="1"/>
</dbReference>
<dbReference type="InterPro" id="IPR036047">
    <property type="entry name" value="F-box-like_dom_sf"/>
</dbReference>
<dbReference type="GO" id="GO:0019005">
    <property type="term" value="C:SCF ubiquitin ligase complex"/>
    <property type="evidence" value="ECO:0007669"/>
    <property type="project" value="TreeGrafter"/>
</dbReference>
<organism evidence="2 4">
    <name type="scientific">Rotaria sordida</name>
    <dbReference type="NCBI Taxonomy" id="392033"/>
    <lineage>
        <taxon>Eukaryota</taxon>
        <taxon>Metazoa</taxon>
        <taxon>Spiralia</taxon>
        <taxon>Gnathifera</taxon>
        <taxon>Rotifera</taxon>
        <taxon>Eurotatoria</taxon>
        <taxon>Bdelloidea</taxon>
        <taxon>Philodinida</taxon>
        <taxon>Philodinidae</taxon>
        <taxon>Rotaria</taxon>
    </lineage>
</organism>
<gene>
    <name evidence="3" type="ORF">JXQ802_LOCUS3279</name>
    <name evidence="2" type="ORF">PYM288_LOCUS387</name>
</gene>
<evidence type="ECO:0000313" key="3">
    <source>
        <dbReference type="EMBL" id="CAF0782049.1"/>
    </source>
</evidence>
<feature type="domain" description="F-box" evidence="1">
    <location>
        <begin position="171"/>
        <end position="222"/>
    </location>
</feature>
<dbReference type="Proteomes" id="UP000663854">
    <property type="component" value="Unassembled WGS sequence"/>
</dbReference>
<dbReference type="GO" id="GO:0031146">
    <property type="term" value="P:SCF-dependent proteasomal ubiquitin-dependent protein catabolic process"/>
    <property type="evidence" value="ECO:0007669"/>
    <property type="project" value="TreeGrafter"/>
</dbReference>
<evidence type="ECO:0000313" key="4">
    <source>
        <dbReference type="Proteomes" id="UP000663854"/>
    </source>
</evidence>